<proteinExistence type="predicted"/>
<feature type="compositionally biased region" description="Basic residues" evidence="1">
    <location>
        <begin position="1"/>
        <end position="12"/>
    </location>
</feature>
<protein>
    <submittedName>
        <fullName evidence="2">Uncharacterized protein</fullName>
    </submittedName>
</protein>
<feature type="compositionally biased region" description="Low complexity" evidence="1">
    <location>
        <begin position="29"/>
        <end position="39"/>
    </location>
</feature>
<accession>A0ABT9NVU1</accession>
<evidence type="ECO:0000313" key="3">
    <source>
        <dbReference type="Proteomes" id="UP001235712"/>
    </source>
</evidence>
<reference evidence="2 3" key="1">
    <citation type="submission" date="2023-07" db="EMBL/GenBank/DDBJ databases">
        <title>Sequencing the genomes of 1000 actinobacteria strains.</title>
        <authorList>
            <person name="Klenk H.-P."/>
        </authorList>
    </citation>
    <scope>NUCLEOTIDE SEQUENCE [LARGE SCALE GENOMIC DNA]</scope>
    <source>
        <strain evidence="2 3">DSM 44388</strain>
    </source>
</reference>
<evidence type="ECO:0000313" key="2">
    <source>
        <dbReference type="EMBL" id="MDP9824542.1"/>
    </source>
</evidence>
<sequence>MTKILKARHRRPAEKVEAQPKKKRREQQEQPQPARAGRD</sequence>
<feature type="region of interest" description="Disordered" evidence="1">
    <location>
        <begin position="1"/>
        <end position="39"/>
    </location>
</feature>
<gene>
    <name evidence="2" type="ORF">J2S57_000291</name>
</gene>
<keyword evidence="3" id="KW-1185">Reference proteome</keyword>
<dbReference type="EMBL" id="JAUSQZ010000001">
    <property type="protein sequence ID" value="MDP9824542.1"/>
    <property type="molecule type" value="Genomic_DNA"/>
</dbReference>
<comment type="caution">
    <text evidence="2">The sequence shown here is derived from an EMBL/GenBank/DDBJ whole genome shotgun (WGS) entry which is preliminary data.</text>
</comment>
<evidence type="ECO:0000256" key="1">
    <source>
        <dbReference type="SAM" id="MobiDB-lite"/>
    </source>
</evidence>
<organism evidence="2 3">
    <name type="scientific">Kineosporia succinea</name>
    <dbReference type="NCBI Taxonomy" id="84632"/>
    <lineage>
        <taxon>Bacteria</taxon>
        <taxon>Bacillati</taxon>
        <taxon>Actinomycetota</taxon>
        <taxon>Actinomycetes</taxon>
        <taxon>Kineosporiales</taxon>
        <taxon>Kineosporiaceae</taxon>
        <taxon>Kineosporia</taxon>
    </lineage>
</organism>
<name>A0ABT9NVU1_9ACTN</name>
<dbReference type="Proteomes" id="UP001235712">
    <property type="component" value="Unassembled WGS sequence"/>
</dbReference>